<dbReference type="SUPFAM" id="SSF51261">
    <property type="entry name" value="Duplicated hybrid motif"/>
    <property type="match status" value="1"/>
</dbReference>
<feature type="domain" description="LysM" evidence="2">
    <location>
        <begin position="2"/>
        <end position="48"/>
    </location>
</feature>
<protein>
    <submittedName>
        <fullName evidence="3">LysM peptidoglycan-binding domain-containing M23 family metallopeptidase</fullName>
    </submittedName>
</protein>
<keyword evidence="4" id="KW-1185">Reference proteome</keyword>
<dbReference type="Gene3D" id="3.10.350.10">
    <property type="entry name" value="LysM domain"/>
    <property type="match status" value="1"/>
</dbReference>
<dbReference type="SUPFAM" id="SSF54106">
    <property type="entry name" value="LysM domain"/>
    <property type="match status" value="1"/>
</dbReference>
<comment type="caution">
    <text evidence="3">The sequence shown here is derived from an EMBL/GenBank/DDBJ whole genome shotgun (WGS) entry which is preliminary data.</text>
</comment>
<evidence type="ECO:0000313" key="3">
    <source>
        <dbReference type="EMBL" id="MCS0598125.1"/>
    </source>
</evidence>
<sequence>MRNYEVKKGDTLWKIGRKHGFTVQQLADANKLKGKQIHRIREGQNLLLPDNKNSEPDTRLSIQFRGLDHSRFTPAKVKVQHDDNVVEREMDADGVLSLGIFDHARGLKVWIEDLSAQFVEVLDRSILPVGEWKLSIDSRQVAAKGNLAPKKGAAASSASAVKDGTTHNARIADGDTARVQTRIEAGKPVHAIASIYTEENLRLSPGNERYRKYIIAAAKKHGLTPQSLAALIDAEAAKDKQGVWQEKSNSTKPDKAQGLAQFFAPAWADVFQYNKSLLHERCQGQSKTALLARRLEAEYAIDGAAAYAVLNLRSFSKRSGFDAQALPAEDKAKMAYLLHHEGLGGTLRILGLENAFTDAQATKILRQQLGSAEKTEQMIARYDDDPVKAYKGWLFGYIDAKINVNNFIVKDKSHLAVQPRDIAVIVRSMSKTPEPGKPAPRPKPATNPAPARPAATTAPAGALGASSGWRDPLDVCTLRTGKLASKNSAKFGMTRSGGKRAHQGIDLVAIPGTTIYAVADGVVYTAPSKDPSYPYGHTLVLEVDVADLPPQQAALAKRFNPGEKTIGFFYAHLNEFSVPSGQPVDAGTPIGKTGDSGNAKGMRTVASGAHLHFEVRKKARLRSTGLSNRLDPLPFIVNCTNR</sequence>
<proteinExistence type="predicted"/>
<gene>
    <name evidence="3" type="ORF">NX780_17380</name>
</gene>
<evidence type="ECO:0000259" key="2">
    <source>
        <dbReference type="PROSITE" id="PS51782"/>
    </source>
</evidence>
<name>A0ABT2AQA0_9BURK</name>
<dbReference type="PROSITE" id="PS51782">
    <property type="entry name" value="LYSM"/>
    <property type="match status" value="1"/>
</dbReference>
<dbReference type="Gene3D" id="2.70.70.10">
    <property type="entry name" value="Glucose Permease (Domain IIA)"/>
    <property type="match status" value="1"/>
</dbReference>
<feature type="compositionally biased region" description="Pro residues" evidence="1">
    <location>
        <begin position="435"/>
        <end position="451"/>
    </location>
</feature>
<dbReference type="Pfam" id="PF01476">
    <property type="entry name" value="LysM"/>
    <property type="match status" value="1"/>
</dbReference>
<dbReference type="EMBL" id="JANUHA010000013">
    <property type="protein sequence ID" value="MCS0598125.1"/>
    <property type="molecule type" value="Genomic_DNA"/>
</dbReference>
<dbReference type="InterPro" id="IPR050570">
    <property type="entry name" value="Cell_wall_metabolism_enzyme"/>
</dbReference>
<organism evidence="3 4">
    <name type="scientific">Massilia agri</name>
    <dbReference type="NCBI Taxonomy" id="1886785"/>
    <lineage>
        <taxon>Bacteria</taxon>
        <taxon>Pseudomonadati</taxon>
        <taxon>Pseudomonadota</taxon>
        <taxon>Betaproteobacteria</taxon>
        <taxon>Burkholderiales</taxon>
        <taxon>Oxalobacteraceae</taxon>
        <taxon>Telluria group</taxon>
        <taxon>Massilia</taxon>
    </lineage>
</organism>
<dbReference type="InterPro" id="IPR016047">
    <property type="entry name" value="M23ase_b-sheet_dom"/>
</dbReference>
<accession>A0ABT2AQA0</accession>
<feature type="region of interest" description="Disordered" evidence="1">
    <location>
        <begin position="430"/>
        <end position="466"/>
    </location>
</feature>
<dbReference type="RefSeq" id="WP_258829141.1">
    <property type="nucleotide sequence ID" value="NZ_JANUHA010000013.1"/>
</dbReference>
<dbReference type="InterPro" id="IPR023346">
    <property type="entry name" value="Lysozyme-like_dom_sf"/>
</dbReference>
<evidence type="ECO:0000313" key="4">
    <source>
        <dbReference type="Proteomes" id="UP001206572"/>
    </source>
</evidence>
<dbReference type="PANTHER" id="PTHR21666:SF270">
    <property type="entry name" value="MUREIN HYDROLASE ACTIVATOR ENVC"/>
    <property type="match status" value="1"/>
</dbReference>
<dbReference type="Gene3D" id="1.10.530.10">
    <property type="match status" value="1"/>
</dbReference>
<dbReference type="SUPFAM" id="SSF53955">
    <property type="entry name" value="Lysozyme-like"/>
    <property type="match status" value="1"/>
</dbReference>
<dbReference type="InterPro" id="IPR018392">
    <property type="entry name" value="LysM"/>
</dbReference>
<dbReference type="CDD" id="cd00118">
    <property type="entry name" value="LysM"/>
    <property type="match status" value="1"/>
</dbReference>
<dbReference type="Pfam" id="PF01551">
    <property type="entry name" value="Peptidase_M23"/>
    <property type="match status" value="1"/>
</dbReference>
<evidence type="ECO:0000256" key="1">
    <source>
        <dbReference type="SAM" id="MobiDB-lite"/>
    </source>
</evidence>
<dbReference type="Proteomes" id="UP001206572">
    <property type="component" value="Unassembled WGS sequence"/>
</dbReference>
<dbReference type="CDD" id="cd12797">
    <property type="entry name" value="M23_peptidase"/>
    <property type="match status" value="1"/>
</dbReference>
<reference evidence="3 4" key="1">
    <citation type="submission" date="2022-08" db="EMBL/GenBank/DDBJ databases">
        <title>Reclassification of Massilia species as members of the genera Telluria, Duganella, Pseudoduganella, Mokoshia gen. nov. and Zemynaea gen. nov. using orthogonal and non-orthogonal genome-based approaches.</title>
        <authorList>
            <person name="Bowman J.P."/>
        </authorList>
    </citation>
    <scope>NUCLEOTIDE SEQUENCE [LARGE SCALE GENOMIC DNA]</scope>
    <source>
        <strain evidence="3 4">JCM 31661</strain>
    </source>
</reference>
<dbReference type="PANTHER" id="PTHR21666">
    <property type="entry name" value="PEPTIDASE-RELATED"/>
    <property type="match status" value="1"/>
</dbReference>
<dbReference type="InterPro" id="IPR036779">
    <property type="entry name" value="LysM_dom_sf"/>
</dbReference>
<dbReference type="InterPro" id="IPR011055">
    <property type="entry name" value="Dup_hybrid_motif"/>
</dbReference>
<dbReference type="SMART" id="SM00257">
    <property type="entry name" value="LysM"/>
    <property type="match status" value="1"/>
</dbReference>